<name>A0A0U3CUF3_9BURK</name>
<reference evidence="1 2" key="1">
    <citation type="submission" date="2015-12" db="EMBL/GenBank/DDBJ databases">
        <title>Complete genome of Roseateles depolymerans KCTC 42856.</title>
        <authorList>
            <person name="Kim K.M."/>
        </authorList>
    </citation>
    <scope>NUCLEOTIDE SEQUENCE [LARGE SCALE GENOMIC DNA]</scope>
    <source>
        <strain evidence="1 2">KCTC 42856</strain>
    </source>
</reference>
<accession>A0A0U3CUF3</accession>
<dbReference type="PATRIC" id="fig|76731.3.peg.458"/>
<dbReference type="Proteomes" id="UP000060699">
    <property type="component" value="Chromosome"/>
</dbReference>
<gene>
    <name evidence="1" type="ORF">RD2015_447</name>
</gene>
<protein>
    <submittedName>
        <fullName evidence="1">Uncharacterized protein</fullName>
    </submittedName>
</protein>
<dbReference type="AlphaFoldDB" id="A0A0U3CUF3"/>
<evidence type="ECO:0000313" key="1">
    <source>
        <dbReference type="EMBL" id="ALV04950.1"/>
    </source>
</evidence>
<dbReference type="EMBL" id="CP013729">
    <property type="protein sequence ID" value="ALV04950.1"/>
    <property type="molecule type" value="Genomic_DNA"/>
</dbReference>
<dbReference type="OrthoDB" id="9151277at2"/>
<dbReference type="KEGG" id="rdp:RD2015_447"/>
<organism evidence="1 2">
    <name type="scientific">Roseateles depolymerans</name>
    <dbReference type="NCBI Taxonomy" id="76731"/>
    <lineage>
        <taxon>Bacteria</taxon>
        <taxon>Pseudomonadati</taxon>
        <taxon>Pseudomonadota</taxon>
        <taxon>Betaproteobacteria</taxon>
        <taxon>Burkholderiales</taxon>
        <taxon>Sphaerotilaceae</taxon>
        <taxon>Roseateles</taxon>
    </lineage>
</organism>
<proteinExistence type="predicted"/>
<evidence type="ECO:0000313" key="2">
    <source>
        <dbReference type="Proteomes" id="UP000060699"/>
    </source>
</evidence>
<keyword evidence="2" id="KW-1185">Reference proteome</keyword>
<sequence length="149" mass="16689">MVFKIKPMSGRDWSRFDRDAREDDRCAPWVAQALADCAAAARQGRVLPRWWAQDRRRGHYLVRLPALMGQELADRYCMRVKPRMYGLRSQGIGDRRVFLVGADLSGEELLQVGSVLAEAFAVHGATGSPWRGDPLKEALLVPSPQSALL</sequence>
<dbReference type="RefSeq" id="WP_147307124.1">
    <property type="nucleotide sequence ID" value="NZ_CP013729.1"/>
</dbReference>